<accession>A0A1B1AK57</accession>
<evidence type="ECO:0000313" key="1">
    <source>
        <dbReference type="EMBL" id="ANP46956.1"/>
    </source>
</evidence>
<gene>
    <name evidence="1" type="ORF">ATE48_14035</name>
</gene>
<dbReference type="EMBL" id="CP013244">
    <property type="protein sequence ID" value="ANP46956.1"/>
    <property type="molecule type" value="Genomic_DNA"/>
</dbReference>
<protein>
    <recommendedName>
        <fullName evidence="3">KOW domain-containing protein</fullName>
    </recommendedName>
</protein>
<dbReference type="STRING" id="1759059.ATE48_14035"/>
<sequence length="65" mass="7112">MAPTKFSAGERVFVARGGNFGVQPGAVEVLRALPRDSGPQRYRVRAVGETFERVVDEARLEAAHE</sequence>
<dbReference type="KEGG" id="cbot:ATE48_14035"/>
<name>A0A1B1AK57_9PROT</name>
<dbReference type="OrthoDB" id="8455641at2"/>
<organism evidence="1 2">
    <name type="scientific">Candidatus Viadribacter manganicus</name>
    <dbReference type="NCBI Taxonomy" id="1759059"/>
    <lineage>
        <taxon>Bacteria</taxon>
        <taxon>Pseudomonadati</taxon>
        <taxon>Pseudomonadota</taxon>
        <taxon>Alphaproteobacteria</taxon>
        <taxon>Hyphomonadales</taxon>
        <taxon>Hyphomonadaceae</taxon>
        <taxon>Candidatus Viadribacter</taxon>
    </lineage>
</organism>
<evidence type="ECO:0008006" key="3">
    <source>
        <dbReference type="Google" id="ProtNLM"/>
    </source>
</evidence>
<dbReference type="RefSeq" id="WP_066772527.1">
    <property type="nucleotide sequence ID" value="NZ_CP013244.1"/>
</dbReference>
<evidence type="ECO:0000313" key="2">
    <source>
        <dbReference type="Proteomes" id="UP000092498"/>
    </source>
</evidence>
<dbReference type="InParanoid" id="A0A1B1AK57"/>
<dbReference type="Proteomes" id="UP000092498">
    <property type="component" value="Chromosome"/>
</dbReference>
<keyword evidence="2" id="KW-1185">Reference proteome</keyword>
<dbReference type="AlphaFoldDB" id="A0A1B1AK57"/>
<proteinExistence type="predicted"/>
<reference evidence="1 2" key="1">
    <citation type="submission" date="2015-11" db="EMBL/GenBank/DDBJ databases">
        <title>Whole-Genome Sequence of Candidatus Oderbacter manganicum from the National Park Lower Oder Valley, Germany.</title>
        <authorList>
            <person name="Braun B."/>
            <person name="Liere K."/>
            <person name="Szewzyk U."/>
        </authorList>
    </citation>
    <scope>NUCLEOTIDE SEQUENCE [LARGE SCALE GENOMIC DNA]</scope>
    <source>
        <strain evidence="1 2">OTSz_A_272</strain>
    </source>
</reference>